<keyword evidence="1" id="KW-1185">Reference proteome</keyword>
<protein>
    <submittedName>
        <fullName evidence="2">Candidate secreted effector</fullName>
    </submittedName>
</protein>
<evidence type="ECO:0000313" key="1">
    <source>
        <dbReference type="Proteomes" id="UP000887563"/>
    </source>
</evidence>
<proteinExistence type="predicted"/>
<organism evidence="1 2">
    <name type="scientific">Meloidogyne incognita</name>
    <name type="common">Southern root-knot nematode worm</name>
    <name type="synonym">Oxyuris incognita</name>
    <dbReference type="NCBI Taxonomy" id="6306"/>
    <lineage>
        <taxon>Eukaryota</taxon>
        <taxon>Metazoa</taxon>
        <taxon>Ecdysozoa</taxon>
        <taxon>Nematoda</taxon>
        <taxon>Chromadorea</taxon>
        <taxon>Rhabditida</taxon>
        <taxon>Tylenchina</taxon>
        <taxon>Tylenchomorpha</taxon>
        <taxon>Tylenchoidea</taxon>
        <taxon>Meloidogynidae</taxon>
        <taxon>Meloidogyninae</taxon>
        <taxon>Meloidogyne</taxon>
        <taxon>Meloidogyne incognita group</taxon>
    </lineage>
</organism>
<reference evidence="2" key="1">
    <citation type="submission" date="2022-11" db="UniProtKB">
        <authorList>
            <consortium name="WormBaseParasite"/>
        </authorList>
    </citation>
    <scope>IDENTIFICATION</scope>
</reference>
<dbReference type="WBParaSite" id="Minc3s00276g09215">
    <property type="protein sequence ID" value="Minc3s00276g09215"/>
    <property type="gene ID" value="Minc3s00276g09215"/>
</dbReference>
<dbReference type="AlphaFoldDB" id="A0A914L4Z1"/>
<evidence type="ECO:0000313" key="2">
    <source>
        <dbReference type="WBParaSite" id="Minc3s00276g09215"/>
    </source>
</evidence>
<sequence>MLVDAKALVEDFVDASASKGNLVIASDLKEVEALCSAVDVSKEFIFASNSVVFTFASYSERDFVSAPASEGNFVGATDSVVDADSVEDLENFLFASDVKGTFFASGSEGDFVDATDSKGNFVGVTDSIVDTDSVDGLEDFILASNLEGTFSVASDSEGNVVNASDLEKNFVLALDLNLNFISVSKGSIVEASETFINLNDVPFEVSVIFFIEFASVVLKVGFVEVASLKDEAELARLAIVEPASVSSIEVASLKDEAEFTKINDGLASVFALEVASLLI</sequence>
<name>A0A914L4Z1_MELIC</name>
<dbReference type="Proteomes" id="UP000887563">
    <property type="component" value="Unplaced"/>
</dbReference>
<accession>A0A914L4Z1</accession>